<keyword evidence="1" id="KW-1133">Transmembrane helix</keyword>
<gene>
    <name evidence="2" type="ORF">MF626_004782</name>
</gene>
<protein>
    <submittedName>
        <fullName evidence="2">Uncharacterized protein</fullName>
    </submittedName>
</protein>
<name>A0AAE9L813_PAEPO</name>
<evidence type="ECO:0000313" key="3">
    <source>
        <dbReference type="Proteomes" id="UP001055784"/>
    </source>
</evidence>
<accession>A0AAE9L813</accession>
<evidence type="ECO:0000313" key="2">
    <source>
        <dbReference type="EMBL" id="URJ50333.2"/>
    </source>
</evidence>
<feature type="transmembrane region" description="Helical" evidence="1">
    <location>
        <begin position="108"/>
        <end position="129"/>
    </location>
</feature>
<proteinExistence type="predicted"/>
<feature type="transmembrane region" description="Helical" evidence="1">
    <location>
        <begin position="168"/>
        <end position="186"/>
    </location>
</feature>
<dbReference type="Proteomes" id="UP001055784">
    <property type="component" value="Chromosome"/>
</dbReference>
<dbReference type="EMBL" id="CP097770">
    <property type="protein sequence ID" value="URJ50333.2"/>
    <property type="molecule type" value="Genomic_DNA"/>
</dbReference>
<dbReference type="AlphaFoldDB" id="A0AAE9L813"/>
<keyword evidence="1" id="KW-0472">Membrane</keyword>
<feature type="transmembrane region" description="Helical" evidence="1">
    <location>
        <begin position="61"/>
        <end position="78"/>
    </location>
</feature>
<organism evidence="2 3">
    <name type="scientific">Paenibacillus polymyxa</name>
    <name type="common">Bacillus polymyxa</name>
    <dbReference type="NCBI Taxonomy" id="1406"/>
    <lineage>
        <taxon>Bacteria</taxon>
        <taxon>Bacillati</taxon>
        <taxon>Bacillota</taxon>
        <taxon>Bacilli</taxon>
        <taxon>Bacillales</taxon>
        <taxon>Paenibacillaceae</taxon>
        <taxon>Paenibacillus</taxon>
    </lineage>
</organism>
<evidence type="ECO:0000256" key="1">
    <source>
        <dbReference type="SAM" id="Phobius"/>
    </source>
</evidence>
<reference evidence="2" key="1">
    <citation type="submission" date="2022-11" db="EMBL/GenBank/DDBJ databases">
        <authorList>
            <person name="Vasilchenko N.G."/>
            <person name="Prazdnova E.V."/>
            <person name="Gorovtsov A.V."/>
            <person name="Chistyakov V.A."/>
            <person name="Pak M.L."/>
        </authorList>
    </citation>
    <scope>NUCLEOTIDE SEQUENCE</scope>
    <source>
        <strain evidence="2">R 4.5</strain>
    </source>
</reference>
<keyword evidence="1" id="KW-0812">Transmembrane</keyword>
<sequence>MGYYVSIEVFFSGATHGIQRGGWHELGTTVTVWRGWAATSAGTAGTTQTGKRLKYAKFRKVIAIIMAALLPGLGHLFLGLFIRGLSFIVLLLLDIFAMLYVSSDGLRINIPLLILLGLFIPVLYFYNVYDVLQSADYMVRYRRKPDRYARMDAKGQQSSPFYAWERGFAFAVLLVAGGGLMILFRMKPRWLSNFFEDYGFLTLAILLMMIGLSLFLREAFLSFKRKKLKERG</sequence>
<feature type="transmembrane region" description="Helical" evidence="1">
    <location>
        <begin position="198"/>
        <end position="216"/>
    </location>
</feature>